<dbReference type="EMBL" id="CP012673">
    <property type="protein sequence ID" value="AUX43442.1"/>
    <property type="molecule type" value="Genomic_DNA"/>
</dbReference>
<dbReference type="AlphaFoldDB" id="A0A2L0EVZ2"/>
<dbReference type="OrthoDB" id="5513286at2"/>
<name>A0A2L0EVZ2_SORCE</name>
<proteinExistence type="predicted"/>
<evidence type="ECO:0000313" key="1">
    <source>
        <dbReference type="EMBL" id="AUX43442.1"/>
    </source>
</evidence>
<sequence length="110" mass="13062">MNFNIRDPKHRMEVTFPGRPITRRVSPDDIERYLKAKGYESARSAERDWPRDIAYFRASQVWPGIPRDFNAKAQRAQRRKPEFLCIFAPLRLCAFALKSLFSRRDPCQNF</sequence>
<organism evidence="1 2">
    <name type="scientific">Sorangium cellulosum</name>
    <name type="common">Polyangium cellulosum</name>
    <dbReference type="NCBI Taxonomy" id="56"/>
    <lineage>
        <taxon>Bacteria</taxon>
        <taxon>Pseudomonadati</taxon>
        <taxon>Myxococcota</taxon>
        <taxon>Polyangia</taxon>
        <taxon>Polyangiales</taxon>
        <taxon>Polyangiaceae</taxon>
        <taxon>Sorangium</taxon>
    </lineage>
</organism>
<dbReference type="RefSeq" id="WP_159397231.1">
    <property type="nucleotide sequence ID" value="NZ_CP012673.1"/>
</dbReference>
<reference evidence="1 2" key="1">
    <citation type="submission" date="2015-09" db="EMBL/GenBank/DDBJ databases">
        <title>Sorangium comparison.</title>
        <authorList>
            <person name="Zaburannyi N."/>
            <person name="Bunk B."/>
            <person name="Overmann J."/>
            <person name="Mueller R."/>
        </authorList>
    </citation>
    <scope>NUCLEOTIDE SEQUENCE [LARGE SCALE GENOMIC DNA]</scope>
    <source>
        <strain evidence="1 2">So ce26</strain>
    </source>
</reference>
<evidence type="ECO:0000313" key="2">
    <source>
        <dbReference type="Proteomes" id="UP000238348"/>
    </source>
</evidence>
<gene>
    <name evidence="1" type="ORF">SOCE26_048900</name>
</gene>
<dbReference type="Proteomes" id="UP000238348">
    <property type="component" value="Chromosome"/>
</dbReference>
<accession>A0A2L0EVZ2</accession>
<protein>
    <submittedName>
        <fullName evidence="1">Uncharacterized protein</fullName>
    </submittedName>
</protein>